<gene>
    <name evidence="2" type="ORF">F3087_28235</name>
</gene>
<sequence>MAATQCVAGLVVSLVAAVTTSSTYGDPSVELAAVLHAVPTVTTQVVVVHAPIAATTWAMLETFEKVDGAWQRVFPAMVARIGTDGFSDHHRESVPSTPTGVYGFGPTVYGVQPDPGTRYPYHQLVEGDWWNANPTSFGYNTFQHGTDPGGASEALWQTTPQYDYFAFITYNVPPVPAAGSAIFLHVNGSGDTSGCVTLARPDLLRVLRWLDPTRTPRIVLGPDDELAQVAERWGSSAERTQ</sequence>
<dbReference type="OrthoDB" id="186490at2"/>
<keyword evidence="3" id="KW-1185">Reference proteome</keyword>
<evidence type="ECO:0000259" key="1">
    <source>
        <dbReference type="Pfam" id="PF03734"/>
    </source>
</evidence>
<dbReference type="EMBL" id="VXLC01000015">
    <property type="protein sequence ID" value="KAA8885525.1"/>
    <property type="molecule type" value="Genomic_DNA"/>
</dbReference>
<evidence type="ECO:0000313" key="3">
    <source>
        <dbReference type="Proteomes" id="UP000323876"/>
    </source>
</evidence>
<reference evidence="2 3" key="1">
    <citation type="submission" date="2019-09" db="EMBL/GenBank/DDBJ databases">
        <authorList>
            <person name="Wang X."/>
        </authorList>
    </citation>
    <scope>NUCLEOTIDE SEQUENCE [LARGE SCALE GENOMIC DNA]</scope>
    <source>
        <strain evidence="2 3">CICC 11023</strain>
    </source>
</reference>
<dbReference type="Proteomes" id="UP000323876">
    <property type="component" value="Unassembled WGS sequence"/>
</dbReference>
<dbReference type="RefSeq" id="WP_150405083.1">
    <property type="nucleotide sequence ID" value="NZ_VXLC01000015.1"/>
</dbReference>
<accession>A0A5N0EBK0</accession>
<dbReference type="PANTHER" id="PTHR38589:SF1">
    <property type="entry name" value="BLR0621 PROTEIN"/>
    <property type="match status" value="1"/>
</dbReference>
<dbReference type="AlphaFoldDB" id="A0A5N0EBK0"/>
<dbReference type="GO" id="GO:0016740">
    <property type="term" value="F:transferase activity"/>
    <property type="evidence" value="ECO:0007669"/>
    <property type="project" value="InterPro"/>
</dbReference>
<evidence type="ECO:0000313" key="2">
    <source>
        <dbReference type="EMBL" id="KAA8885525.1"/>
    </source>
</evidence>
<name>A0A5N0EBK0_9NOCA</name>
<comment type="caution">
    <text evidence="2">The sequence shown here is derived from an EMBL/GenBank/DDBJ whole genome shotgun (WGS) entry which is preliminary data.</text>
</comment>
<organism evidence="2 3">
    <name type="scientific">Nocardia colli</name>
    <dbReference type="NCBI Taxonomy" id="2545717"/>
    <lineage>
        <taxon>Bacteria</taxon>
        <taxon>Bacillati</taxon>
        <taxon>Actinomycetota</taxon>
        <taxon>Actinomycetes</taxon>
        <taxon>Mycobacteriales</taxon>
        <taxon>Nocardiaceae</taxon>
        <taxon>Nocardia</taxon>
    </lineage>
</organism>
<dbReference type="PANTHER" id="PTHR38589">
    <property type="entry name" value="BLR0621 PROTEIN"/>
    <property type="match status" value="1"/>
</dbReference>
<dbReference type="Pfam" id="PF03734">
    <property type="entry name" value="YkuD"/>
    <property type="match status" value="1"/>
</dbReference>
<feature type="domain" description="L,D-TPase catalytic" evidence="1">
    <location>
        <begin position="96"/>
        <end position="216"/>
    </location>
</feature>
<proteinExistence type="predicted"/>
<dbReference type="InterPro" id="IPR005490">
    <property type="entry name" value="LD_TPept_cat_dom"/>
</dbReference>
<protein>
    <recommendedName>
        <fullName evidence="1">L,D-TPase catalytic domain-containing protein</fullName>
    </recommendedName>
</protein>